<reference evidence="5 6" key="1">
    <citation type="submission" date="2018-03" db="EMBL/GenBank/DDBJ databases">
        <title>Genomic Encyclopedia of Type Strains, Phase III (KMG-III): the genomes of soil and plant-associated and newly described type strains.</title>
        <authorList>
            <person name="Whitman W."/>
        </authorList>
    </citation>
    <scope>NUCLEOTIDE SEQUENCE [LARGE SCALE GENOMIC DNA]</scope>
    <source>
        <strain evidence="5 6">CGMCC 1.12700</strain>
    </source>
</reference>
<evidence type="ECO:0000256" key="1">
    <source>
        <dbReference type="ARBA" id="ARBA00022676"/>
    </source>
</evidence>
<evidence type="ECO:0000313" key="5">
    <source>
        <dbReference type="EMBL" id="PSK94398.1"/>
    </source>
</evidence>
<dbReference type="SUPFAM" id="SSF53756">
    <property type="entry name" value="UDP-Glycosyltransferase/glycogen phosphorylase"/>
    <property type="match status" value="1"/>
</dbReference>
<dbReference type="RefSeq" id="WP_245882036.1">
    <property type="nucleotide sequence ID" value="NZ_PYGD01000001.1"/>
</dbReference>
<proteinExistence type="predicted"/>
<feature type="domain" description="Glycosyltransferase subfamily 4-like N-terminal" evidence="4">
    <location>
        <begin position="23"/>
        <end position="144"/>
    </location>
</feature>
<dbReference type="GO" id="GO:0016757">
    <property type="term" value="F:glycosyltransferase activity"/>
    <property type="evidence" value="ECO:0007669"/>
    <property type="project" value="UniProtKB-KW"/>
</dbReference>
<evidence type="ECO:0000313" key="6">
    <source>
        <dbReference type="Proteomes" id="UP000240572"/>
    </source>
</evidence>
<evidence type="ECO:0000259" key="3">
    <source>
        <dbReference type="Pfam" id="PF00534"/>
    </source>
</evidence>
<dbReference type="PANTHER" id="PTHR12526">
    <property type="entry name" value="GLYCOSYLTRANSFERASE"/>
    <property type="match status" value="1"/>
</dbReference>
<accession>A0A2P8DB04</accession>
<dbReference type="Proteomes" id="UP000240572">
    <property type="component" value="Unassembled WGS sequence"/>
</dbReference>
<dbReference type="Pfam" id="PF00534">
    <property type="entry name" value="Glycos_transf_1"/>
    <property type="match status" value="1"/>
</dbReference>
<protein>
    <submittedName>
        <fullName evidence="5">Glycosyltransferase involved in cell wall biosynthesis</fullName>
    </submittedName>
</protein>
<dbReference type="InterPro" id="IPR028098">
    <property type="entry name" value="Glyco_trans_4-like_N"/>
</dbReference>
<evidence type="ECO:0000256" key="2">
    <source>
        <dbReference type="ARBA" id="ARBA00022679"/>
    </source>
</evidence>
<dbReference type="Pfam" id="PF13579">
    <property type="entry name" value="Glyco_trans_4_4"/>
    <property type="match status" value="1"/>
</dbReference>
<sequence>MAAGKKIVLTVINDLNYDQRMIRICTSLAGAGYDVTLVGREHKGSKPLQDKAFRQARLPVGPQDGKLMYLIFWIKLFFYLLTQKADAICAIDLDTILPVYLASVLKRTKRVYDAHELFTELQEVVTRPREKKIWDRIEKFAVPRFPVGYTIGASYAGVFKERYGVDYAIVRNATILRPLSIPEKKEKYILYQGAVNVGRCFEFLIPAMQYVDAPLIICGAGNFYEQAVALSRQYGLEHKITFHGYIPPEQLREYTLKAWAGITLFEAVGPSNRLSMANRFFDYMHSGVPQLCMAYPEYEKVNAEFEIAALIDQPSPETIAAALNRLLQDESYHHRLEQNALKAREKYCWQEEEKTLLGVYRKLWGNAVVAR</sequence>
<dbReference type="EMBL" id="PYGD01000001">
    <property type="protein sequence ID" value="PSK94398.1"/>
    <property type="molecule type" value="Genomic_DNA"/>
</dbReference>
<dbReference type="PANTHER" id="PTHR12526:SF629">
    <property type="entry name" value="TEICHURONIC ACID BIOSYNTHESIS GLYCOSYLTRANSFERASE TUAH-RELATED"/>
    <property type="match status" value="1"/>
</dbReference>
<organism evidence="5 6">
    <name type="scientific">Taibaiella chishuiensis</name>
    <dbReference type="NCBI Taxonomy" id="1434707"/>
    <lineage>
        <taxon>Bacteria</taxon>
        <taxon>Pseudomonadati</taxon>
        <taxon>Bacteroidota</taxon>
        <taxon>Chitinophagia</taxon>
        <taxon>Chitinophagales</taxon>
        <taxon>Chitinophagaceae</taxon>
        <taxon>Taibaiella</taxon>
    </lineage>
</organism>
<dbReference type="Gene3D" id="3.40.50.2000">
    <property type="entry name" value="Glycogen Phosphorylase B"/>
    <property type="match status" value="1"/>
</dbReference>
<dbReference type="InterPro" id="IPR001296">
    <property type="entry name" value="Glyco_trans_1"/>
</dbReference>
<keyword evidence="6" id="KW-1185">Reference proteome</keyword>
<gene>
    <name evidence="5" type="ORF">B0I18_101553</name>
</gene>
<dbReference type="AlphaFoldDB" id="A0A2P8DB04"/>
<evidence type="ECO:0000259" key="4">
    <source>
        <dbReference type="Pfam" id="PF13579"/>
    </source>
</evidence>
<name>A0A2P8DB04_9BACT</name>
<keyword evidence="2 5" id="KW-0808">Transferase</keyword>
<feature type="domain" description="Glycosyl transferase family 1" evidence="3">
    <location>
        <begin position="183"/>
        <end position="342"/>
    </location>
</feature>
<comment type="caution">
    <text evidence="5">The sequence shown here is derived from an EMBL/GenBank/DDBJ whole genome shotgun (WGS) entry which is preliminary data.</text>
</comment>
<keyword evidence="1" id="KW-0328">Glycosyltransferase</keyword>